<keyword evidence="2" id="KW-1185">Reference proteome</keyword>
<dbReference type="Proteomes" id="UP000275408">
    <property type="component" value="Unassembled WGS sequence"/>
</dbReference>
<evidence type="ECO:0000313" key="1">
    <source>
        <dbReference type="EMBL" id="RMX47252.1"/>
    </source>
</evidence>
<organism evidence="1 2">
    <name type="scientific">Pocillopora damicornis</name>
    <name type="common">Cauliflower coral</name>
    <name type="synonym">Millepora damicornis</name>
    <dbReference type="NCBI Taxonomy" id="46731"/>
    <lineage>
        <taxon>Eukaryota</taxon>
        <taxon>Metazoa</taxon>
        <taxon>Cnidaria</taxon>
        <taxon>Anthozoa</taxon>
        <taxon>Hexacorallia</taxon>
        <taxon>Scleractinia</taxon>
        <taxon>Astrocoeniina</taxon>
        <taxon>Pocilloporidae</taxon>
        <taxon>Pocillopora</taxon>
    </lineage>
</organism>
<comment type="caution">
    <text evidence="1">The sequence shown here is derived from an EMBL/GenBank/DDBJ whole genome shotgun (WGS) entry which is preliminary data.</text>
</comment>
<sequence>MGLLSDLIPNSPNKHNENHLADSKENYLTDLGMHLFSNIAQHKPTTYSKMTKDFRSGPLTTTRVFPSTEVKRSGSKTWLDHCVVQDPLPPQCPTTHKYELVPQRCQEKPDKNAGREERAFKNSQKINQKLVEVSLKEISNPNYDSSFISKKLFLPYLPVCFVKKYTVFFGDRLKPERIWTKLNIVARHPSYFLTPSTDISLELLLCDHLSFNTLANTSNIPHRNKVI</sequence>
<reference evidence="1 2" key="1">
    <citation type="journal article" date="2018" name="Sci. Rep.">
        <title>Comparative analysis of the Pocillopora damicornis genome highlights role of immune system in coral evolution.</title>
        <authorList>
            <person name="Cunning R."/>
            <person name="Bay R.A."/>
            <person name="Gillette P."/>
            <person name="Baker A.C."/>
            <person name="Traylor-Knowles N."/>
        </authorList>
    </citation>
    <scope>NUCLEOTIDE SEQUENCE [LARGE SCALE GENOMIC DNA]</scope>
    <source>
        <strain evidence="1">RSMAS</strain>
        <tissue evidence="1">Whole animal</tissue>
    </source>
</reference>
<name>A0A3M6U0T0_POCDA</name>
<accession>A0A3M6U0T0</accession>
<gene>
    <name evidence="1" type="ORF">pdam_00012912</name>
</gene>
<proteinExistence type="predicted"/>
<evidence type="ECO:0000313" key="2">
    <source>
        <dbReference type="Proteomes" id="UP000275408"/>
    </source>
</evidence>
<dbReference type="AlphaFoldDB" id="A0A3M6U0T0"/>
<protein>
    <submittedName>
        <fullName evidence="1">Uncharacterized protein</fullName>
    </submittedName>
</protein>
<dbReference type="EMBL" id="RCHS01002452">
    <property type="protein sequence ID" value="RMX47252.1"/>
    <property type="molecule type" value="Genomic_DNA"/>
</dbReference>